<gene>
    <name evidence="6" type="ORF">ENU21_00785</name>
</gene>
<dbReference type="Pfam" id="PF04055">
    <property type="entry name" value="Radical_SAM"/>
    <property type="match status" value="1"/>
</dbReference>
<keyword evidence="2" id="KW-0479">Metal-binding</keyword>
<keyword evidence="3" id="KW-0408">Iron</keyword>
<dbReference type="InterPro" id="IPR007197">
    <property type="entry name" value="rSAM"/>
</dbReference>
<dbReference type="PANTHER" id="PTHR43075:SF1">
    <property type="entry name" value="FORMATE LYASE ACTIVATING ENZYME, PUTATIVE (AFU_ORTHOLOGUE AFUA_2G15630)-RELATED"/>
    <property type="match status" value="1"/>
</dbReference>
<dbReference type="SUPFAM" id="SSF102114">
    <property type="entry name" value="Radical SAM enzymes"/>
    <property type="match status" value="1"/>
</dbReference>
<dbReference type="PANTHER" id="PTHR43075">
    <property type="entry name" value="FORMATE LYASE ACTIVATING ENZYME, PUTATIVE (AFU_ORTHOLOGUE AFUA_2G15630)-RELATED"/>
    <property type="match status" value="1"/>
</dbReference>
<reference evidence="6" key="1">
    <citation type="journal article" date="2020" name="mSystems">
        <title>Genome- and Community-Level Interaction Insights into Carbon Utilization and Element Cycling Functions of Hydrothermarchaeota in Hydrothermal Sediment.</title>
        <authorList>
            <person name="Zhou Z."/>
            <person name="Liu Y."/>
            <person name="Xu W."/>
            <person name="Pan J."/>
            <person name="Luo Z.H."/>
            <person name="Li M."/>
        </authorList>
    </citation>
    <scope>NUCLEOTIDE SEQUENCE</scope>
    <source>
        <strain evidence="6">SpSt-649</strain>
    </source>
</reference>
<feature type="domain" description="Radical SAM core" evidence="5">
    <location>
        <begin position="155"/>
        <end position="311"/>
    </location>
</feature>
<dbReference type="InterPro" id="IPR040085">
    <property type="entry name" value="MJ0674-like"/>
</dbReference>
<evidence type="ECO:0000256" key="3">
    <source>
        <dbReference type="ARBA" id="ARBA00023004"/>
    </source>
</evidence>
<dbReference type="GO" id="GO:0046872">
    <property type="term" value="F:metal ion binding"/>
    <property type="evidence" value="ECO:0007669"/>
    <property type="project" value="UniProtKB-KW"/>
</dbReference>
<dbReference type="EMBL" id="DTBQ01000024">
    <property type="protein sequence ID" value="HGM46273.1"/>
    <property type="molecule type" value="Genomic_DNA"/>
</dbReference>
<dbReference type="GO" id="GO:0051536">
    <property type="term" value="F:iron-sulfur cluster binding"/>
    <property type="evidence" value="ECO:0007669"/>
    <property type="project" value="UniProtKB-KW"/>
</dbReference>
<evidence type="ECO:0000256" key="4">
    <source>
        <dbReference type="ARBA" id="ARBA00023014"/>
    </source>
</evidence>
<dbReference type="SFLD" id="SFLDS00029">
    <property type="entry name" value="Radical_SAM"/>
    <property type="match status" value="1"/>
</dbReference>
<comment type="caution">
    <text evidence="6">The sequence shown here is derived from an EMBL/GenBank/DDBJ whole genome shotgun (WGS) entry which is preliminary data.</text>
</comment>
<dbReference type="SFLD" id="SFLDG01099">
    <property type="entry name" value="Uncharacterised_Radical_SAM_Su"/>
    <property type="match status" value="1"/>
</dbReference>
<evidence type="ECO:0000313" key="6">
    <source>
        <dbReference type="EMBL" id="HGM46273.1"/>
    </source>
</evidence>
<dbReference type="AlphaFoldDB" id="A0A7C4D442"/>
<sequence>MPSWYALVRPDSLSVWEDPEVRKRLSHYYAVMVKERPAKYRVVKKVEVDFSPEESTGSLWRLHDSLSREFEDLYSQVVAGEVNFESLKPPRQSFLDLKVELLRRIVSSCHLCEWRCGVNRLSGATGACRLDARVRVASAFLHMGEEAPLVPSGTIFFTGCSFRCVFCQNWDISTKPENGVEVSPQDLADIAVQLYLRGARNINYVGGNPDQQAHVIVESLRYMDVNVPLLWNTNMYMSTELLKILLDLIDIWLPDFKYGNDECAKRLSGVGRYFEVVSRNHKIACSRGDMIIRHLVLPNHVDCCTKPVLEWIAENCPRALVNVMEQYRPEHLVARHPQRWPDIARRPRWEELQKAYEYADRLGLVWRPVS</sequence>
<proteinExistence type="predicted"/>
<evidence type="ECO:0000256" key="2">
    <source>
        <dbReference type="ARBA" id="ARBA00022723"/>
    </source>
</evidence>
<name>A0A7C4D442_THEPE</name>
<dbReference type="Gene3D" id="3.20.20.70">
    <property type="entry name" value="Aldolase class I"/>
    <property type="match status" value="1"/>
</dbReference>
<keyword evidence="4" id="KW-0411">Iron-sulfur</keyword>
<protein>
    <submittedName>
        <fullName evidence="6">Radical SAM protein</fullName>
    </submittedName>
</protein>
<keyword evidence="1" id="KW-0949">S-adenosyl-L-methionine</keyword>
<dbReference type="InterPro" id="IPR013785">
    <property type="entry name" value="Aldolase_TIM"/>
</dbReference>
<dbReference type="GO" id="GO:0003824">
    <property type="term" value="F:catalytic activity"/>
    <property type="evidence" value="ECO:0007669"/>
    <property type="project" value="InterPro"/>
</dbReference>
<organism evidence="6">
    <name type="scientific">Thermofilum pendens</name>
    <dbReference type="NCBI Taxonomy" id="2269"/>
    <lineage>
        <taxon>Archaea</taxon>
        <taxon>Thermoproteota</taxon>
        <taxon>Thermoprotei</taxon>
        <taxon>Thermofilales</taxon>
        <taxon>Thermofilaceae</taxon>
        <taxon>Thermofilum</taxon>
    </lineage>
</organism>
<dbReference type="InterPro" id="IPR058240">
    <property type="entry name" value="rSAM_sf"/>
</dbReference>
<evidence type="ECO:0000256" key="1">
    <source>
        <dbReference type="ARBA" id="ARBA00022691"/>
    </source>
</evidence>
<accession>A0A7C4D442</accession>
<evidence type="ECO:0000259" key="5">
    <source>
        <dbReference type="Pfam" id="PF04055"/>
    </source>
</evidence>
<dbReference type="CDD" id="cd01335">
    <property type="entry name" value="Radical_SAM"/>
    <property type="match status" value="1"/>
</dbReference>